<dbReference type="PANTHER" id="PTHR30612">
    <property type="entry name" value="SECA INNER MEMBRANE COMPONENT OF SEC PROTEIN SECRETION SYSTEM"/>
    <property type="match status" value="1"/>
</dbReference>
<dbReference type="InterPro" id="IPR036266">
    <property type="entry name" value="SecA_Wing/Scaffold_sf"/>
</dbReference>
<dbReference type="InterPro" id="IPR044722">
    <property type="entry name" value="SecA_SF2_C"/>
</dbReference>
<comment type="subcellular location">
    <subcellularLocation>
        <location evidence="12">Cell membrane</location>
        <topology evidence="12">Peripheral membrane protein</topology>
        <orientation evidence="12">Cytoplasmic side</orientation>
    </subcellularLocation>
    <subcellularLocation>
        <location evidence="12">Cytoplasm</location>
    </subcellularLocation>
    <subcellularLocation>
        <location evidence="1">Membrane</location>
        <topology evidence="1">Peripheral membrane protein</topology>
    </subcellularLocation>
    <text evidence="12">Distribution is 50-50.</text>
</comment>
<dbReference type="PANTHER" id="PTHR30612:SF0">
    <property type="entry name" value="CHLOROPLAST PROTEIN-TRANSPORTING ATPASE"/>
    <property type="match status" value="1"/>
</dbReference>
<feature type="binding site" evidence="12">
    <location>
        <position position="86"/>
    </location>
    <ligand>
        <name>ATP</name>
        <dbReference type="ChEBI" id="CHEBI:30616"/>
    </ligand>
</feature>
<dbReference type="Proteomes" id="UP000644727">
    <property type="component" value="Unassembled WGS sequence"/>
</dbReference>
<feature type="compositionally biased region" description="Basic and acidic residues" evidence="14">
    <location>
        <begin position="937"/>
        <end position="960"/>
    </location>
</feature>
<feature type="compositionally biased region" description="Low complexity" evidence="14">
    <location>
        <begin position="916"/>
        <end position="925"/>
    </location>
</feature>
<keyword evidence="7 12" id="KW-0067">ATP-binding</keyword>
<dbReference type="InterPro" id="IPR027417">
    <property type="entry name" value="P-loop_NTPase"/>
</dbReference>
<protein>
    <recommendedName>
        <fullName evidence="12 13">Protein translocase subunit SecA</fullName>
        <ecNumber evidence="12">7.4.2.8</ecNumber>
    </recommendedName>
</protein>
<evidence type="ECO:0000259" key="17">
    <source>
        <dbReference type="PROSITE" id="PS51196"/>
    </source>
</evidence>
<evidence type="ECO:0000256" key="7">
    <source>
        <dbReference type="ARBA" id="ARBA00022840"/>
    </source>
</evidence>
<keyword evidence="10 12" id="KW-0811">Translocation</keyword>
<dbReference type="Gene3D" id="1.10.3060.10">
    <property type="entry name" value="Helical scaffold and wing domains of SecA"/>
    <property type="match status" value="1"/>
</dbReference>
<proteinExistence type="inferred from homology"/>
<feature type="compositionally biased region" description="Low complexity" evidence="14">
    <location>
        <begin position="858"/>
        <end position="870"/>
    </location>
</feature>
<keyword evidence="11 12" id="KW-0472">Membrane</keyword>
<dbReference type="Gene3D" id="3.40.50.300">
    <property type="entry name" value="P-loop containing nucleotide triphosphate hydrolases"/>
    <property type="match status" value="2"/>
</dbReference>
<feature type="compositionally biased region" description="Basic residues" evidence="14">
    <location>
        <begin position="978"/>
        <end position="991"/>
    </location>
</feature>
<comment type="catalytic activity">
    <reaction evidence="12">
        <text>ATP + H2O + cellular proteinSide 1 = ADP + phosphate + cellular proteinSide 2.</text>
        <dbReference type="EC" id="7.4.2.8"/>
    </reaction>
</comment>
<keyword evidence="19" id="KW-1185">Reference proteome</keyword>
<feature type="domain" description="Helicase ATP-binding" evidence="15">
    <location>
        <begin position="88"/>
        <end position="246"/>
    </location>
</feature>
<keyword evidence="8 12" id="KW-0653">Protein transport</keyword>
<dbReference type="InterPro" id="IPR020937">
    <property type="entry name" value="SecA_CS"/>
</dbReference>
<dbReference type="NCBIfam" id="TIGR00963">
    <property type="entry name" value="secA"/>
    <property type="match status" value="1"/>
</dbReference>
<keyword evidence="9 12" id="KW-1278">Translocase</keyword>
<dbReference type="InterPro" id="IPR036670">
    <property type="entry name" value="SecA_X-link_sf"/>
</dbReference>
<sequence>MVNLFDKILRAGEGRELRRLETIARKVGEAGDVFADLTAEELREETEHFRERLEDGETLDDILVEAFAAVREAASRTLGQRPYDVQIMGGAALHRGRIAEMKTGEGKTLVATLPAYLNALAGKGVHIVTVNDYLATYQSDLMGRVFRALGLTTGVIKSGMTPAERREQYAADITYGTNNEFGFDYLRDNMALAPEDRVQRGHSFAIVDEVDSILIDEARTPLIISGPASGDVNKWYSEFAKVATVLRRDRDYEVDEKKRTVGVLESGIDAVEDHLGIENLYESLNTPLIGFLNNAIKAKELFKRDKDYVILNGEVLIVDEHTGRILAGRRYNEGMHQAIEAKEGVKIKAENQTLATITLQNYFKLYDKLSGMTGTAETEAAEFMNTYKLGVVPIPTHKPMLREDQPDRIYRTEKGKFDAVVEDIVERHDRGQPVLVGTTSVEKSEYLSTLLTKQGVAHEVLNAKNHAKEAAIIAMAGAKGAVTVATNMAGRGTDIMLGGNVEFMAHAALADQGLDAEEDPEGYEAAWDDALERAKESVAEQHDEVVELGGLYVLGTERHESRRIDNQLRGRSGRQGDPGESRFYLSLQDDLMRLFNAGAAESLLARGGVDESVPMSGRLVSGAIERAQNSIESRNAEIRKNVLKYDDVLTKQRKKLYGERARILEGEDLDEHIERFIQEVLGGIVDAHTKGRNPEDFDLDELWGALRPAYPVSITAEELIEDVGGKENLGADLLKEEILADARLAYEARREELGEAGLHQLQRRVLLSVMDRRWREHLYEMDYLKEGIGLRAMAQRDPLVEYEREGHLMFNDMVAGIKEDTVGYVYNLEVQVTKAEPVVPKAVSDLLKSTSAMSGALAATSGAPTGASAAEPGDDSTDEGARGESETPGADVDAGEPGGTSGVLDSPEDATEAQESKSSAPSGASSEDDVEEASVSVKEEERVVLHAKGLDDGPSARELRYTSAEGTGVQDESSLSRAQRRKLARQRKRTVAKGEQDGARRDRDKPGREDRGTRS</sequence>
<evidence type="ECO:0000259" key="16">
    <source>
        <dbReference type="PROSITE" id="PS51194"/>
    </source>
</evidence>
<dbReference type="InterPro" id="IPR000185">
    <property type="entry name" value="SecA"/>
</dbReference>
<evidence type="ECO:0000256" key="12">
    <source>
        <dbReference type="HAMAP-Rule" id="MF_01382"/>
    </source>
</evidence>
<evidence type="ECO:0000256" key="5">
    <source>
        <dbReference type="ARBA" id="ARBA00022490"/>
    </source>
</evidence>
<evidence type="ECO:0000256" key="3">
    <source>
        <dbReference type="ARBA" id="ARBA00022448"/>
    </source>
</evidence>
<evidence type="ECO:0000259" key="15">
    <source>
        <dbReference type="PROSITE" id="PS51192"/>
    </source>
</evidence>
<organism evidence="18 19">
    <name type="scientific">Brachybacterium epidermidis</name>
    <dbReference type="NCBI Taxonomy" id="2781983"/>
    <lineage>
        <taxon>Bacteria</taxon>
        <taxon>Bacillati</taxon>
        <taxon>Actinomycetota</taxon>
        <taxon>Actinomycetes</taxon>
        <taxon>Micrococcales</taxon>
        <taxon>Dermabacteraceae</taxon>
        <taxon>Brachybacterium</taxon>
    </lineage>
</organism>
<dbReference type="Pfam" id="PF21090">
    <property type="entry name" value="P-loop_SecA"/>
    <property type="match status" value="1"/>
</dbReference>
<accession>A0ABR9VXP9</accession>
<feature type="domain" description="SecA family profile" evidence="17">
    <location>
        <begin position="2"/>
        <end position="616"/>
    </location>
</feature>
<reference evidence="18 19" key="1">
    <citation type="submission" date="2020-10" db="EMBL/GenBank/DDBJ databases">
        <title>Draft genome and description of Brachybacterium epidermidis sp nov.</title>
        <authorList>
            <person name="Boxberger M."/>
            <person name="La Scola B."/>
        </authorList>
    </citation>
    <scope>NUCLEOTIDE SEQUENCE [LARGE SCALE GENOMIC DNA]</scope>
    <source>
        <strain evidence="18 19">Marseille-Q2903</strain>
    </source>
</reference>
<evidence type="ECO:0000256" key="6">
    <source>
        <dbReference type="ARBA" id="ARBA00022741"/>
    </source>
</evidence>
<evidence type="ECO:0000256" key="8">
    <source>
        <dbReference type="ARBA" id="ARBA00022927"/>
    </source>
</evidence>
<evidence type="ECO:0000256" key="10">
    <source>
        <dbReference type="ARBA" id="ARBA00023010"/>
    </source>
</evidence>
<feature type="binding site" evidence="12">
    <location>
        <position position="494"/>
    </location>
    <ligand>
        <name>ATP</name>
        <dbReference type="ChEBI" id="CHEBI:30616"/>
    </ligand>
</feature>
<dbReference type="CDD" id="cd17928">
    <property type="entry name" value="DEXDc_SecA"/>
    <property type="match status" value="1"/>
</dbReference>
<evidence type="ECO:0000313" key="18">
    <source>
        <dbReference type="EMBL" id="MBE9402966.1"/>
    </source>
</evidence>
<evidence type="ECO:0000313" key="19">
    <source>
        <dbReference type="Proteomes" id="UP000644727"/>
    </source>
</evidence>
<evidence type="ECO:0000256" key="14">
    <source>
        <dbReference type="SAM" id="MobiDB-lite"/>
    </source>
</evidence>
<comment type="subunit">
    <text evidence="12">Monomer and homodimer. Part of the essential Sec protein translocation apparatus which comprises SecA, SecYEG and auxiliary proteins SecDF. Other proteins may also be involved.</text>
</comment>
<dbReference type="PROSITE" id="PS51192">
    <property type="entry name" value="HELICASE_ATP_BIND_1"/>
    <property type="match status" value="1"/>
</dbReference>
<evidence type="ECO:0000256" key="1">
    <source>
        <dbReference type="ARBA" id="ARBA00004170"/>
    </source>
</evidence>
<dbReference type="Pfam" id="PF07517">
    <property type="entry name" value="SecA_DEAD"/>
    <property type="match status" value="1"/>
</dbReference>
<dbReference type="EMBL" id="JADEYR010000001">
    <property type="protein sequence ID" value="MBE9402966.1"/>
    <property type="molecule type" value="Genomic_DNA"/>
</dbReference>
<keyword evidence="5 12" id="KW-0963">Cytoplasm</keyword>
<evidence type="ECO:0000256" key="4">
    <source>
        <dbReference type="ARBA" id="ARBA00022475"/>
    </source>
</evidence>
<dbReference type="InterPro" id="IPR011130">
    <property type="entry name" value="SecA_preprotein_X-link_dom"/>
</dbReference>
<dbReference type="InterPro" id="IPR011115">
    <property type="entry name" value="SecA_DEAD"/>
</dbReference>
<dbReference type="CDD" id="cd18803">
    <property type="entry name" value="SF2_C_secA"/>
    <property type="match status" value="1"/>
</dbReference>
<feature type="domain" description="Helicase C-terminal" evidence="16">
    <location>
        <begin position="416"/>
        <end position="621"/>
    </location>
</feature>
<name>A0ABR9VXP9_9MICO</name>
<keyword evidence="4 12" id="KW-1003">Cell membrane</keyword>
<evidence type="ECO:0000256" key="2">
    <source>
        <dbReference type="ARBA" id="ARBA00007650"/>
    </source>
</evidence>
<dbReference type="Gene3D" id="3.90.1440.10">
    <property type="entry name" value="SecA, preprotein cross-linking domain"/>
    <property type="match status" value="1"/>
</dbReference>
<dbReference type="InterPro" id="IPR011116">
    <property type="entry name" value="SecA_Wing/Scaffold"/>
</dbReference>
<comment type="caution">
    <text evidence="18">The sequence shown here is derived from an EMBL/GenBank/DDBJ whole genome shotgun (WGS) entry which is preliminary data.</text>
</comment>
<feature type="compositionally biased region" description="Basic and acidic residues" evidence="14">
    <location>
        <begin position="992"/>
        <end position="1015"/>
    </location>
</feature>
<comment type="similarity">
    <text evidence="2 12 13">Belongs to the SecA family.</text>
</comment>
<feature type="binding site" evidence="12">
    <location>
        <begin position="104"/>
        <end position="108"/>
    </location>
    <ligand>
        <name>ATP</name>
        <dbReference type="ChEBI" id="CHEBI:30616"/>
    </ligand>
</feature>
<dbReference type="SMART" id="SM00957">
    <property type="entry name" value="SecA_DEAD"/>
    <property type="match status" value="1"/>
</dbReference>
<dbReference type="NCBIfam" id="NF009538">
    <property type="entry name" value="PRK12904.1"/>
    <property type="match status" value="1"/>
</dbReference>
<dbReference type="RefSeq" id="WP_193864698.1">
    <property type="nucleotide sequence ID" value="NZ_JADEYR010000001.1"/>
</dbReference>
<keyword evidence="3 12" id="KW-0813">Transport</keyword>
<dbReference type="InterPro" id="IPR001650">
    <property type="entry name" value="Helicase_C-like"/>
</dbReference>
<keyword evidence="6 12" id="KW-0547">Nucleotide-binding</keyword>
<gene>
    <name evidence="12 18" type="primary">secA</name>
    <name evidence="18" type="ORF">IOE58_01695</name>
</gene>
<dbReference type="SUPFAM" id="SSF81767">
    <property type="entry name" value="Pre-protein crosslinking domain of SecA"/>
    <property type="match status" value="1"/>
</dbReference>
<evidence type="ECO:0000256" key="13">
    <source>
        <dbReference type="RuleBase" id="RU003874"/>
    </source>
</evidence>
<evidence type="ECO:0000256" key="9">
    <source>
        <dbReference type="ARBA" id="ARBA00022967"/>
    </source>
</evidence>
<feature type="region of interest" description="Disordered" evidence="14">
    <location>
        <begin position="858"/>
        <end position="1015"/>
    </location>
</feature>
<dbReference type="SUPFAM" id="SSF52540">
    <property type="entry name" value="P-loop containing nucleoside triphosphate hydrolases"/>
    <property type="match status" value="2"/>
</dbReference>
<evidence type="ECO:0000256" key="11">
    <source>
        <dbReference type="ARBA" id="ARBA00023136"/>
    </source>
</evidence>
<dbReference type="PROSITE" id="PS01312">
    <property type="entry name" value="SECA"/>
    <property type="match status" value="1"/>
</dbReference>
<dbReference type="SUPFAM" id="SSF81886">
    <property type="entry name" value="Helical scaffold and wing domains of SecA"/>
    <property type="match status" value="1"/>
</dbReference>
<dbReference type="PROSITE" id="PS51194">
    <property type="entry name" value="HELICASE_CTER"/>
    <property type="match status" value="1"/>
</dbReference>
<dbReference type="Pfam" id="PF01043">
    <property type="entry name" value="SecA_PP_bind"/>
    <property type="match status" value="1"/>
</dbReference>
<dbReference type="PRINTS" id="PR00906">
    <property type="entry name" value="SECA"/>
</dbReference>
<dbReference type="PROSITE" id="PS51196">
    <property type="entry name" value="SECA_MOTOR_DEAD"/>
    <property type="match status" value="1"/>
</dbReference>
<dbReference type="EC" id="7.4.2.8" evidence="12"/>
<dbReference type="InterPro" id="IPR014001">
    <property type="entry name" value="Helicase_ATP-bd"/>
</dbReference>
<dbReference type="SMART" id="SM00958">
    <property type="entry name" value="SecA_PP_bind"/>
    <property type="match status" value="1"/>
</dbReference>
<dbReference type="InterPro" id="IPR014018">
    <property type="entry name" value="SecA_motor_DEAD"/>
</dbReference>
<dbReference type="HAMAP" id="MF_01382">
    <property type="entry name" value="SecA"/>
    <property type="match status" value="1"/>
</dbReference>
<dbReference type="Pfam" id="PF07516">
    <property type="entry name" value="SecA_SW"/>
    <property type="match status" value="1"/>
</dbReference>
<comment type="function">
    <text evidence="12">Part of the Sec protein translocase complex. Interacts with the SecYEG preprotein conducting channel. Has a central role in coupling the hydrolysis of ATP to the transfer of proteins into and across the cell membrane, serving as an ATP-driven molecular motor driving the stepwise translocation of polypeptide chains across the membrane.</text>
</comment>